<dbReference type="Gene3D" id="3.30.450.90">
    <property type="match status" value="1"/>
</dbReference>
<sequence>MEIKQYLDICIQKKASDLHIIPGYYPAIRVNGTIYQLKTLMIIPEEESKRLILSILNDQQKEILFSNKQIDFAYQYNNYRFRCNAYFANSKLASAIRLLDNKILTIEQLNLPPIFHNFIHFNQGLILITGPTGEGKSTTLASLINEINLDQSKHIITIEDPIEYVYPPAKSLVSQRELYQDAPSWNIALKAALREDPDVVLVGEMRDYDSIQLVLTLAETGHLVFSSLHTGNTVEAINRIVDVFPSPQQAQIRKQLSSVLKVVIAQRLITNLTNTERIPALEILLNNSAVATIVRDGRFHMLNNVIATSEGEGMILFENYLLSLLKRNLISKETAVNSALRPKEFSKLMNP</sequence>
<evidence type="ECO:0000313" key="3">
    <source>
        <dbReference type="EMBL" id="PJC81295.1"/>
    </source>
</evidence>
<proteinExistence type="inferred from homology"/>
<dbReference type="AlphaFoldDB" id="A0A2M8GL68"/>
<dbReference type="PANTHER" id="PTHR30486">
    <property type="entry name" value="TWITCHING MOTILITY PROTEIN PILT"/>
    <property type="match status" value="1"/>
</dbReference>
<dbReference type="InterPro" id="IPR006321">
    <property type="entry name" value="PilT/PilU"/>
</dbReference>
<dbReference type="InterPro" id="IPR050921">
    <property type="entry name" value="T4SS_GSP_E_ATPase"/>
</dbReference>
<comment type="similarity">
    <text evidence="1">Belongs to the GSP E family.</text>
</comment>
<dbReference type="EMBL" id="PFQK01000093">
    <property type="protein sequence ID" value="PJC81295.1"/>
    <property type="molecule type" value="Genomic_DNA"/>
</dbReference>
<evidence type="ECO:0000313" key="4">
    <source>
        <dbReference type="Proteomes" id="UP000229370"/>
    </source>
</evidence>
<dbReference type="CDD" id="cd01131">
    <property type="entry name" value="PilT"/>
    <property type="match status" value="1"/>
</dbReference>
<feature type="domain" description="Bacterial type II secretion system protein E" evidence="2">
    <location>
        <begin position="193"/>
        <end position="207"/>
    </location>
</feature>
<gene>
    <name evidence="3" type="ORF">CO007_05470</name>
</gene>
<dbReference type="Gene3D" id="3.40.50.300">
    <property type="entry name" value="P-loop containing nucleotide triphosphate hydrolases"/>
    <property type="match status" value="1"/>
</dbReference>
<reference evidence="4" key="1">
    <citation type="submission" date="2017-09" db="EMBL/GenBank/DDBJ databases">
        <title>Depth-based differentiation of microbial function through sediment-hosted aquifers and enrichment of novel symbionts in the deep terrestrial subsurface.</title>
        <authorList>
            <person name="Probst A.J."/>
            <person name="Ladd B."/>
            <person name="Jarett J.K."/>
            <person name="Geller-Mcgrath D.E."/>
            <person name="Sieber C.M.K."/>
            <person name="Emerson J.B."/>
            <person name="Anantharaman K."/>
            <person name="Thomas B.C."/>
            <person name="Malmstrom R."/>
            <person name="Stieglmeier M."/>
            <person name="Klingl A."/>
            <person name="Woyke T."/>
            <person name="Ryan C.M."/>
            <person name="Banfield J.F."/>
        </authorList>
    </citation>
    <scope>NUCLEOTIDE SEQUENCE [LARGE SCALE GENOMIC DNA]</scope>
</reference>
<dbReference type="InterPro" id="IPR001482">
    <property type="entry name" value="T2SS/T4SS_dom"/>
</dbReference>
<dbReference type="SUPFAM" id="SSF52540">
    <property type="entry name" value="P-loop containing nucleoside triphosphate hydrolases"/>
    <property type="match status" value="1"/>
</dbReference>
<dbReference type="GO" id="GO:0005524">
    <property type="term" value="F:ATP binding"/>
    <property type="evidence" value="ECO:0007669"/>
    <property type="project" value="InterPro"/>
</dbReference>
<accession>A0A2M8GL68</accession>
<evidence type="ECO:0000259" key="2">
    <source>
        <dbReference type="PROSITE" id="PS00662"/>
    </source>
</evidence>
<dbReference type="GO" id="GO:0016887">
    <property type="term" value="F:ATP hydrolysis activity"/>
    <property type="evidence" value="ECO:0007669"/>
    <property type="project" value="InterPro"/>
</dbReference>
<dbReference type="Pfam" id="PF00437">
    <property type="entry name" value="T2SSE"/>
    <property type="match status" value="1"/>
</dbReference>
<name>A0A2M8GL68_9BACT</name>
<dbReference type="Proteomes" id="UP000229370">
    <property type="component" value="Unassembled WGS sequence"/>
</dbReference>
<protein>
    <submittedName>
        <fullName evidence="3">Type IV pili twitching motility protein PilT</fullName>
    </submittedName>
</protein>
<dbReference type="NCBIfam" id="TIGR01420">
    <property type="entry name" value="pilT_fam"/>
    <property type="match status" value="1"/>
</dbReference>
<organism evidence="3 4">
    <name type="scientific">Candidatus Roizmanbacteria bacterium CG_4_8_14_3_um_filter_36_10</name>
    <dbReference type="NCBI Taxonomy" id="1974834"/>
    <lineage>
        <taxon>Bacteria</taxon>
        <taxon>Candidatus Roizmaniibacteriota</taxon>
    </lineage>
</organism>
<dbReference type="InterPro" id="IPR027417">
    <property type="entry name" value="P-loop_NTPase"/>
</dbReference>
<dbReference type="PROSITE" id="PS00662">
    <property type="entry name" value="T2SP_E"/>
    <property type="match status" value="1"/>
</dbReference>
<comment type="caution">
    <text evidence="3">The sequence shown here is derived from an EMBL/GenBank/DDBJ whole genome shotgun (WGS) entry which is preliminary data.</text>
</comment>
<evidence type="ECO:0000256" key="1">
    <source>
        <dbReference type="ARBA" id="ARBA00006611"/>
    </source>
</evidence>